<accession>A0AAP0EUZ3</accession>
<keyword evidence="2" id="KW-1185">Reference proteome</keyword>
<sequence length="158" mass="17534">MKEEDREKGLLHDGSPTVEAADLVMNKVIRIVVDPDPAKKQSFNFRSEGKSEIRWVALQIEEALVQLSNPSDPEWSVVLLSSDPPDMLFQGLFEELAIVGHPTPPDPPVTKPSNLPNPGISPPLQHFSVLATASSSYIHQIRKNRVRSSYPEVGREFA</sequence>
<protein>
    <submittedName>
        <fullName evidence="1">Uncharacterized protein</fullName>
    </submittedName>
</protein>
<organism evidence="1 2">
    <name type="scientific">Stephania japonica</name>
    <dbReference type="NCBI Taxonomy" id="461633"/>
    <lineage>
        <taxon>Eukaryota</taxon>
        <taxon>Viridiplantae</taxon>
        <taxon>Streptophyta</taxon>
        <taxon>Embryophyta</taxon>
        <taxon>Tracheophyta</taxon>
        <taxon>Spermatophyta</taxon>
        <taxon>Magnoliopsida</taxon>
        <taxon>Ranunculales</taxon>
        <taxon>Menispermaceae</taxon>
        <taxon>Menispermoideae</taxon>
        <taxon>Cissampelideae</taxon>
        <taxon>Stephania</taxon>
    </lineage>
</organism>
<evidence type="ECO:0000313" key="1">
    <source>
        <dbReference type="EMBL" id="KAK9096368.1"/>
    </source>
</evidence>
<evidence type="ECO:0000313" key="2">
    <source>
        <dbReference type="Proteomes" id="UP001417504"/>
    </source>
</evidence>
<comment type="caution">
    <text evidence="1">The sequence shown here is derived from an EMBL/GenBank/DDBJ whole genome shotgun (WGS) entry which is preliminary data.</text>
</comment>
<name>A0AAP0EUZ3_9MAGN</name>
<reference evidence="1 2" key="1">
    <citation type="submission" date="2024-01" db="EMBL/GenBank/DDBJ databases">
        <title>Genome assemblies of Stephania.</title>
        <authorList>
            <person name="Yang L."/>
        </authorList>
    </citation>
    <scope>NUCLEOTIDE SEQUENCE [LARGE SCALE GENOMIC DNA]</scope>
    <source>
        <strain evidence="1">QJT</strain>
        <tissue evidence="1">Leaf</tissue>
    </source>
</reference>
<dbReference type="AlphaFoldDB" id="A0AAP0EUZ3"/>
<dbReference type="Proteomes" id="UP001417504">
    <property type="component" value="Unassembled WGS sequence"/>
</dbReference>
<dbReference type="EMBL" id="JBBNAE010000009">
    <property type="protein sequence ID" value="KAK9096368.1"/>
    <property type="molecule type" value="Genomic_DNA"/>
</dbReference>
<proteinExistence type="predicted"/>
<gene>
    <name evidence="1" type="ORF">Sjap_021865</name>
</gene>